<gene>
    <name evidence="1" type="ORF">OCTVUL_1B013717</name>
</gene>
<organism evidence="1 2">
    <name type="scientific">Octopus vulgaris</name>
    <name type="common">Common octopus</name>
    <dbReference type="NCBI Taxonomy" id="6645"/>
    <lineage>
        <taxon>Eukaryota</taxon>
        <taxon>Metazoa</taxon>
        <taxon>Spiralia</taxon>
        <taxon>Lophotrochozoa</taxon>
        <taxon>Mollusca</taxon>
        <taxon>Cephalopoda</taxon>
        <taxon>Coleoidea</taxon>
        <taxon>Octopodiformes</taxon>
        <taxon>Octopoda</taxon>
        <taxon>Incirrata</taxon>
        <taxon>Octopodidae</taxon>
        <taxon>Octopus</taxon>
    </lineage>
</organism>
<dbReference type="AlphaFoldDB" id="A0AA36B4W4"/>
<protein>
    <submittedName>
        <fullName evidence="1">Uncharacterized protein</fullName>
    </submittedName>
</protein>
<proteinExistence type="predicted"/>
<reference evidence="1" key="1">
    <citation type="submission" date="2023-08" db="EMBL/GenBank/DDBJ databases">
        <authorList>
            <person name="Alioto T."/>
            <person name="Alioto T."/>
            <person name="Gomez Garrido J."/>
        </authorList>
    </citation>
    <scope>NUCLEOTIDE SEQUENCE</scope>
</reference>
<accession>A0AA36B4W4</accession>
<keyword evidence="2" id="KW-1185">Reference proteome</keyword>
<name>A0AA36B4W4_OCTVU</name>
<sequence length="333" mass="37930">MEDFSIEIARRYARLKTCTAKNHKSVLKQSDRYTNIYKKNNLFWNFSKLSVNSLQTDDGSQTKQNHPQLEGVVVNNSLSDFSEENVSCSYNLCINSTPVENGKNICMENISLSPIGLKEVSINQQNIRFASPGLCKRNQISCNVSKKQNKKEKYLSSRKEISEKENKPLLTPKQYNSRSCRIRKIDGDDGSTDIGNYFNIRRSEESTSKVTEQKKAINVSFASKCKLKSSFKNCNAKALTPSKSVRFNDKVITLTNSLNDELIISEESLDSFGNGNSIGRNRNSSGISTKLKRENYDFTSLKNKGKHNVDLIECFVNTKKKKMWNRFAQFFHS</sequence>
<evidence type="ECO:0000313" key="2">
    <source>
        <dbReference type="Proteomes" id="UP001162480"/>
    </source>
</evidence>
<evidence type="ECO:0000313" key="1">
    <source>
        <dbReference type="EMBL" id="CAI9727644.1"/>
    </source>
</evidence>
<dbReference type="EMBL" id="OX597822">
    <property type="protein sequence ID" value="CAI9727644.1"/>
    <property type="molecule type" value="Genomic_DNA"/>
</dbReference>
<dbReference type="Proteomes" id="UP001162480">
    <property type="component" value="Chromosome 9"/>
</dbReference>